<organism evidence="1 2">
    <name type="scientific">Marisediminitalea aggregata</name>
    <dbReference type="NCBI Taxonomy" id="634436"/>
    <lineage>
        <taxon>Bacteria</taxon>
        <taxon>Pseudomonadati</taxon>
        <taxon>Pseudomonadota</taxon>
        <taxon>Gammaproteobacteria</taxon>
        <taxon>Alteromonadales</taxon>
        <taxon>Alteromonadaceae</taxon>
        <taxon>Marisediminitalea</taxon>
    </lineage>
</organism>
<dbReference type="AlphaFoldDB" id="A0A1M5QFS2"/>
<gene>
    <name evidence="1" type="ORF">SAMN05216361_3861</name>
</gene>
<protein>
    <submittedName>
        <fullName evidence="1">Glycosyl transferases group 1</fullName>
    </submittedName>
</protein>
<evidence type="ECO:0000313" key="2">
    <source>
        <dbReference type="Proteomes" id="UP000184520"/>
    </source>
</evidence>
<dbReference type="STRING" id="634436.SAMN05216361_3861"/>
<name>A0A1M5QFS2_9ALTE</name>
<dbReference type="Proteomes" id="UP000184520">
    <property type="component" value="Unassembled WGS sequence"/>
</dbReference>
<dbReference type="EMBL" id="FQWD01000006">
    <property type="protein sequence ID" value="SHH12353.1"/>
    <property type="molecule type" value="Genomic_DNA"/>
</dbReference>
<dbReference type="GO" id="GO:0016740">
    <property type="term" value="F:transferase activity"/>
    <property type="evidence" value="ECO:0007669"/>
    <property type="project" value="UniProtKB-KW"/>
</dbReference>
<accession>A0A1M5QFS2</accession>
<evidence type="ECO:0000313" key="1">
    <source>
        <dbReference type="EMBL" id="SHH12353.1"/>
    </source>
</evidence>
<reference evidence="2" key="1">
    <citation type="submission" date="2016-11" db="EMBL/GenBank/DDBJ databases">
        <authorList>
            <person name="Varghese N."/>
            <person name="Submissions S."/>
        </authorList>
    </citation>
    <scope>NUCLEOTIDE SEQUENCE [LARGE SCALE GENOMIC DNA]</scope>
    <source>
        <strain evidence="2">CGMCC 1.8995</strain>
    </source>
</reference>
<dbReference type="Pfam" id="PF13692">
    <property type="entry name" value="Glyco_trans_1_4"/>
    <property type="match status" value="1"/>
</dbReference>
<dbReference type="SUPFAM" id="SSF53756">
    <property type="entry name" value="UDP-Glycosyltransferase/glycogen phosphorylase"/>
    <property type="match status" value="1"/>
</dbReference>
<keyword evidence="2" id="KW-1185">Reference proteome</keyword>
<proteinExistence type="predicted"/>
<sequence length="431" mass="48157">MHAERATLAASVSRQTLKNMAKTVLVIGAVWPESNSSAAGQNMSGLLRAFYQHNFSIVFASAATDSLHADDVSEYGVTNVPISINDDAFDDMISELQPDVVVFDRYMTEEQFSWRVRKHCPQALHLLNTEDLHSLRYARHDAVKRTGSAENAELNNTLAHREIAAILRSDISLVISSYEYALLVNTYQVPAQQLILLPLQPPVIKDNTESLKLDFAQRQHFMTVGNFRHAPNWDSVLQLHQHVWPAIRKQLPHAELHIYGAYPPKKATALHNPKSGFLVKGWINDVDLVMAQSKVCIAPLRFGAGVKGKLLTALLHQTPSVTTPIGAEGIATHENWPGAVESEYDAFVRAAVELYTNESRWQQASNRCPALFSDYKTSVINGNTALFAQIELACNDIAAYRGPLLQQGMVWHHSLRSTQFMSQWIEAKNRL</sequence>
<keyword evidence="1" id="KW-0808">Transferase</keyword>
<dbReference type="Gene3D" id="3.40.50.2000">
    <property type="entry name" value="Glycogen Phosphorylase B"/>
    <property type="match status" value="1"/>
</dbReference>